<evidence type="ECO:0000313" key="16">
    <source>
        <dbReference type="EMBL" id="ADL52760.1"/>
    </source>
</evidence>
<dbReference type="Gene3D" id="3.40.50.300">
    <property type="entry name" value="P-loop containing nucleotide triphosphate hydrolases"/>
    <property type="match status" value="1"/>
</dbReference>
<protein>
    <recommendedName>
        <fullName evidence="2 11">Thymidine kinase</fullName>
        <ecNumber evidence="2 11">2.7.1.21</ecNumber>
    </recommendedName>
</protein>
<comment type="catalytic activity">
    <reaction evidence="11 14">
        <text>thymidine + ATP = dTMP + ADP + H(+)</text>
        <dbReference type="Rhea" id="RHEA:19129"/>
        <dbReference type="ChEBI" id="CHEBI:15378"/>
        <dbReference type="ChEBI" id="CHEBI:17748"/>
        <dbReference type="ChEBI" id="CHEBI:30616"/>
        <dbReference type="ChEBI" id="CHEBI:63528"/>
        <dbReference type="ChEBI" id="CHEBI:456216"/>
        <dbReference type="EC" id="2.7.1.21"/>
    </reaction>
</comment>
<dbReference type="HAMAP" id="MF_00124">
    <property type="entry name" value="Thymidine_kinase"/>
    <property type="match status" value="1"/>
</dbReference>
<dbReference type="RefSeq" id="WP_010075855.1">
    <property type="nucleotide sequence ID" value="NC_014393.1"/>
</dbReference>
<keyword evidence="17" id="KW-1185">Reference proteome</keyword>
<keyword evidence="6 11" id="KW-0479">Metal-binding</keyword>
<dbReference type="GO" id="GO:0008270">
    <property type="term" value="F:zinc ion binding"/>
    <property type="evidence" value="ECO:0007669"/>
    <property type="project" value="UniProtKB-UniRule"/>
</dbReference>
<dbReference type="GO" id="GO:0005829">
    <property type="term" value="C:cytosol"/>
    <property type="evidence" value="ECO:0007669"/>
    <property type="project" value="TreeGrafter"/>
</dbReference>
<dbReference type="InterPro" id="IPR027417">
    <property type="entry name" value="P-loop_NTPase"/>
</dbReference>
<dbReference type="InterPro" id="IPR020633">
    <property type="entry name" value="Thymidine_kinase_CS"/>
</dbReference>
<evidence type="ECO:0000313" key="17">
    <source>
        <dbReference type="Proteomes" id="UP000002730"/>
    </source>
</evidence>
<dbReference type="Gene3D" id="3.30.60.20">
    <property type="match status" value="1"/>
</dbReference>
<evidence type="ECO:0000256" key="1">
    <source>
        <dbReference type="ARBA" id="ARBA00007587"/>
    </source>
</evidence>
<dbReference type="PANTHER" id="PTHR11441">
    <property type="entry name" value="THYMIDINE KINASE"/>
    <property type="match status" value="1"/>
</dbReference>
<dbReference type="Proteomes" id="UP000002730">
    <property type="component" value="Chromosome"/>
</dbReference>
<dbReference type="AlphaFoldDB" id="D9STM6"/>
<feature type="binding site" evidence="11">
    <location>
        <position position="183"/>
    </location>
    <ligand>
        <name>Zn(2+)</name>
        <dbReference type="ChEBI" id="CHEBI:29105"/>
    </ligand>
</feature>
<keyword evidence="8 11" id="KW-0418">Kinase</keyword>
<comment type="subcellular location">
    <subcellularLocation>
        <location evidence="11">Cytoplasm</location>
    </subcellularLocation>
</comment>
<dbReference type="SUPFAM" id="SSF57716">
    <property type="entry name" value="Glucocorticoid receptor-like (DNA-binding domain)"/>
    <property type="match status" value="1"/>
</dbReference>
<evidence type="ECO:0000256" key="11">
    <source>
        <dbReference type="HAMAP-Rule" id="MF_00124"/>
    </source>
</evidence>
<dbReference type="FunFam" id="3.30.60.20:FF:000026">
    <property type="entry name" value="Thymidine kinase"/>
    <property type="match status" value="1"/>
</dbReference>
<evidence type="ECO:0000256" key="15">
    <source>
        <dbReference type="RuleBase" id="RU004165"/>
    </source>
</evidence>
<feature type="active site" description="Proton acceptor" evidence="11 12">
    <location>
        <position position="89"/>
    </location>
</feature>
<feature type="binding site" evidence="11">
    <location>
        <begin position="15"/>
        <end position="22"/>
    </location>
    <ligand>
        <name>ATP</name>
        <dbReference type="ChEBI" id="CHEBI:30616"/>
    </ligand>
</feature>
<keyword evidence="5 11" id="KW-0808">Transferase</keyword>
<dbReference type="PROSITE" id="PS00603">
    <property type="entry name" value="TK_CELLULAR_TYPE"/>
    <property type="match status" value="1"/>
</dbReference>
<dbReference type="eggNOG" id="COG1435">
    <property type="taxonomic scope" value="Bacteria"/>
</dbReference>
<dbReference type="PANTHER" id="PTHR11441:SF0">
    <property type="entry name" value="THYMIDINE KINASE, CYTOSOLIC"/>
    <property type="match status" value="1"/>
</dbReference>
<comment type="subunit">
    <text evidence="11">Homotetramer.</text>
</comment>
<feature type="binding site" evidence="13">
    <location>
        <position position="179"/>
    </location>
    <ligand>
        <name>substrate</name>
    </ligand>
</feature>
<keyword evidence="10 11" id="KW-0067">ATP-binding</keyword>
<evidence type="ECO:0000256" key="7">
    <source>
        <dbReference type="ARBA" id="ARBA00022741"/>
    </source>
</evidence>
<evidence type="ECO:0000256" key="13">
    <source>
        <dbReference type="PIRSR" id="PIRSR035805-2"/>
    </source>
</evidence>
<evidence type="ECO:0000256" key="6">
    <source>
        <dbReference type="ARBA" id="ARBA00022723"/>
    </source>
</evidence>
<dbReference type="EMBL" id="CP002160">
    <property type="protein sequence ID" value="ADL52760.1"/>
    <property type="molecule type" value="Genomic_DNA"/>
</dbReference>
<feature type="binding site" evidence="11">
    <location>
        <position position="148"/>
    </location>
    <ligand>
        <name>Zn(2+)</name>
        <dbReference type="ChEBI" id="CHEBI:29105"/>
    </ligand>
</feature>
<keyword evidence="3 11" id="KW-0963">Cytoplasm</keyword>
<evidence type="ECO:0000256" key="8">
    <source>
        <dbReference type="ARBA" id="ARBA00022777"/>
    </source>
</evidence>
<dbReference type="GO" id="GO:0004797">
    <property type="term" value="F:thymidine kinase activity"/>
    <property type="evidence" value="ECO:0007669"/>
    <property type="project" value="UniProtKB-UniRule"/>
</dbReference>
<dbReference type="NCBIfam" id="NF003296">
    <property type="entry name" value="PRK04296.1-1"/>
    <property type="match status" value="1"/>
</dbReference>
<proteinExistence type="inferred from homology"/>
<dbReference type="HOGENOM" id="CLU_064400_3_0_9"/>
<dbReference type="Pfam" id="PF00265">
    <property type="entry name" value="TK"/>
    <property type="match status" value="1"/>
</dbReference>
<dbReference type="GO" id="GO:0071897">
    <property type="term" value="P:DNA biosynthetic process"/>
    <property type="evidence" value="ECO:0007669"/>
    <property type="project" value="UniProtKB-KW"/>
</dbReference>
<evidence type="ECO:0000256" key="10">
    <source>
        <dbReference type="ARBA" id="ARBA00022840"/>
    </source>
</evidence>
<organism evidence="16 17">
    <name type="scientific">Clostridium cellulovorans (strain ATCC 35296 / DSM 3052 / OCM 3 / 743B)</name>
    <dbReference type="NCBI Taxonomy" id="573061"/>
    <lineage>
        <taxon>Bacteria</taxon>
        <taxon>Bacillati</taxon>
        <taxon>Bacillota</taxon>
        <taxon>Clostridia</taxon>
        <taxon>Eubacteriales</taxon>
        <taxon>Clostridiaceae</taxon>
        <taxon>Clostridium</taxon>
    </lineage>
</organism>
<evidence type="ECO:0000256" key="2">
    <source>
        <dbReference type="ARBA" id="ARBA00012118"/>
    </source>
</evidence>
<evidence type="ECO:0000256" key="9">
    <source>
        <dbReference type="ARBA" id="ARBA00022833"/>
    </source>
</evidence>
<feature type="binding site" evidence="13">
    <location>
        <begin position="171"/>
        <end position="174"/>
    </location>
    <ligand>
        <name>substrate</name>
    </ligand>
</feature>
<dbReference type="EC" id="2.7.1.21" evidence="2 11"/>
<feature type="binding site" evidence="11">
    <location>
        <position position="186"/>
    </location>
    <ligand>
        <name>Zn(2+)</name>
        <dbReference type="ChEBI" id="CHEBI:29105"/>
    </ligand>
</feature>
<dbReference type="KEGG" id="ccb:Clocel_3070"/>
<sequence length="197" mass="22239">MYRPTDHGWIEVVCGPMYSGKSEELIRRVKRARIGNLKVQVFKPAIDNRYDDEAVVSHCGERVDGVAVSSSREILELLEDDTKVVAIDEVQFFDDELVDVVSELANEHKRIICAGLDTDFRGEPFGIMPKLMAIAEFVDKITAICMKCGNPATRTQRLINGMPAKYEDKIVLIGATESYEARCRNCHQVPREGELYE</sequence>
<accession>D9STM6</accession>
<dbReference type="GO" id="GO:0005524">
    <property type="term" value="F:ATP binding"/>
    <property type="evidence" value="ECO:0007669"/>
    <property type="project" value="UniProtKB-UniRule"/>
</dbReference>
<evidence type="ECO:0000256" key="12">
    <source>
        <dbReference type="PIRSR" id="PIRSR035805-1"/>
    </source>
</evidence>
<dbReference type="FunFam" id="3.40.50.300:FF:000384">
    <property type="entry name" value="Thymidine kinase"/>
    <property type="match status" value="1"/>
</dbReference>
<dbReference type="OrthoDB" id="9781579at2"/>
<evidence type="ECO:0000256" key="5">
    <source>
        <dbReference type="ARBA" id="ARBA00022679"/>
    </source>
</evidence>
<feature type="binding site" evidence="11">
    <location>
        <position position="145"/>
    </location>
    <ligand>
        <name>Zn(2+)</name>
        <dbReference type="ChEBI" id="CHEBI:29105"/>
    </ligand>
</feature>
<name>D9STM6_CLOC7</name>
<dbReference type="InterPro" id="IPR001267">
    <property type="entry name" value="Thymidine_kinase"/>
</dbReference>
<gene>
    <name evidence="11" type="primary">tdk</name>
    <name evidence="16" type="ordered locus">Clocel_3070</name>
</gene>
<evidence type="ECO:0000256" key="14">
    <source>
        <dbReference type="RuleBase" id="RU000544"/>
    </source>
</evidence>
<evidence type="ECO:0000256" key="4">
    <source>
        <dbReference type="ARBA" id="ARBA00022634"/>
    </source>
</evidence>
<comment type="similarity">
    <text evidence="1 11 15">Belongs to the thymidine kinase family.</text>
</comment>
<dbReference type="STRING" id="573061.Clocel_3070"/>
<keyword evidence="4 11" id="KW-0237">DNA synthesis</keyword>
<dbReference type="SUPFAM" id="SSF52540">
    <property type="entry name" value="P-loop containing nucleoside triphosphate hydrolases"/>
    <property type="match status" value="1"/>
</dbReference>
<keyword evidence="7 11" id="KW-0547">Nucleotide-binding</keyword>
<reference evidence="16 17" key="1">
    <citation type="submission" date="2010-08" db="EMBL/GenBank/DDBJ databases">
        <title>Complete sequence of Clostridium cellulovorans 743B.</title>
        <authorList>
            <consortium name="US DOE Joint Genome Institute"/>
            <person name="Lucas S."/>
            <person name="Copeland A."/>
            <person name="Lapidus A."/>
            <person name="Cheng J.-F."/>
            <person name="Bruce D."/>
            <person name="Goodwin L."/>
            <person name="Pitluck S."/>
            <person name="Chertkov O."/>
            <person name="Detter J.C."/>
            <person name="Han C."/>
            <person name="Tapia R."/>
            <person name="Land M."/>
            <person name="Hauser L."/>
            <person name="Chang Y.-J."/>
            <person name="Jeffries C."/>
            <person name="Kyrpides N."/>
            <person name="Ivanova N."/>
            <person name="Mikhailova N."/>
            <person name="Hemme C.L."/>
            <person name="Woyke T."/>
        </authorList>
    </citation>
    <scope>NUCLEOTIDE SEQUENCE [LARGE SCALE GENOMIC DNA]</scope>
    <source>
        <strain evidence="17">ATCC 35296 / DSM 3052 / OCM 3 / 743B</strain>
    </source>
</reference>
<feature type="binding site" evidence="11">
    <location>
        <begin position="88"/>
        <end position="91"/>
    </location>
    <ligand>
        <name>ATP</name>
        <dbReference type="ChEBI" id="CHEBI:30616"/>
    </ligand>
</feature>
<dbReference type="PIRSF" id="PIRSF035805">
    <property type="entry name" value="TK_cell"/>
    <property type="match status" value="1"/>
</dbReference>
<dbReference type="GO" id="GO:0046104">
    <property type="term" value="P:thymidine metabolic process"/>
    <property type="evidence" value="ECO:0007669"/>
    <property type="project" value="TreeGrafter"/>
</dbReference>
<keyword evidence="9 11" id="KW-0862">Zinc</keyword>
<evidence type="ECO:0000256" key="3">
    <source>
        <dbReference type="ARBA" id="ARBA00022490"/>
    </source>
</evidence>